<sequence length="59" mass="6652">MTFFNKKTENSDKHKKTLRVDSPEVGSAIVRIAHKLSASNSKGQVVKIGDKYFRMKELG</sequence>
<name>A0ABY8KZG0_9FLAO</name>
<reference evidence="1 2" key="1">
    <citation type="submission" date="2023-04" db="EMBL/GenBank/DDBJ databases">
        <title>Tenacibaculum tangerinum sp. nov., isolated from sea tidal flat of South Korea.</title>
        <authorList>
            <person name="Lee S.H."/>
            <person name="Kim J.-J."/>
        </authorList>
    </citation>
    <scope>NUCLEOTIDE SEQUENCE [LARGE SCALE GENOMIC DNA]</scope>
    <source>
        <strain evidence="1 2">GRR-S3-23</strain>
    </source>
</reference>
<dbReference type="EMBL" id="CP122539">
    <property type="protein sequence ID" value="WGH74440.1"/>
    <property type="molecule type" value="Genomic_DNA"/>
</dbReference>
<dbReference type="RefSeq" id="WP_279650320.1">
    <property type="nucleotide sequence ID" value="NZ_CP122539.1"/>
</dbReference>
<evidence type="ECO:0000313" key="1">
    <source>
        <dbReference type="EMBL" id="WGH74440.1"/>
    </source>
</evidence>
<dbReference type="Proteomes" id="UP001232001">
    <property type="component" value="Chromosome"/>
</dbReference>
<organism evidence="1 2">
    <name type="scientific">Tenacibaculum tangerinum</name>
    <dbReference type="NCBI Taxonomy" id="3038772"/>
    <lineage>
        <taxon>Bacteria</taxon>
        <taxon>Pseudomonadati</taxon>
        <taxon>Bacteroidota</taxon>
        <taxon>Flavobacteriia</taxon>
        <taxon>Flavobacteriales</taxon>
        <taxon>Flavobacteriaceae</taxon>
        <taxon>Tenacibaculum</taxon>
    </lineage>
</organism>
<protein>
    <submittedName>
        <fullName evidence="1">Uncharacterized protein</fullName>
    </submittedName>
</protein>
<gene>
    <name evidence="1" type="ORF">P8625_10010</name>
</gene>
<accession>A0ABY8KZG0</accession>
<keyword evidence="2" id="KW-1185">Reference proteome</keyword>
<evidence type="ECO:0000313" key="2">
    <source>
        <dbReference type="Proteomes" id="UP001232001"/>
    </source>
</evidence>
<proteinExistence type="predicted"/>